<dbReference type="InterPro" id="IPR013517">
    <property type="entry name" value="FG-GAP"/>
</dbReference>
<reference evidence="2 3" key="1">
    <citation type="submission" date="2018-01" db="EMBL/GenBank/DDBJ databases">
        <title>A novel member of the phylum Bacteroidetes isolated from glacier ice.</title>
        <authorList>
            <person name="Liu Q."/>
            <person name="Xin Y.-H."/>
        </authorList>
    </citation>
    <scope>NUCLEOTIDE SEQUENCE [LARGE SCALE GENOMIC DNA]</scope>
    <source>
        <strain evidence="2 3">RB1R16</strain>
    </source>
</reference>
<sequence>MTPFFGHSQIIKWDPSLIPGGTITAGGYGPSPWTPATINANLAFTGGTSGLIRGSSMVVTGSGATSCYGAAGGFTSTSSASGEANSWYFQFTVNSGYVVSLTTMSGNTRRSGSGPTGCDIHYSVGGGAYVLAGSWSTTLTTGTVGTPGSTDLSAITALQNVAAGTVIKIRITPIGATGGSWYFTNTSLALAGTVLPICTGTPNQGTVAVGTSTICSGATTTLTLGSATTGSGISYKWQQSANGTTWSDVSTGTGFTALTYSTPALSTSTFYRCQTTCSNSATTVTSTNSPSVTVVPNPSAGTITGGSSVCVGSTLSLSTTGLTGGTWTPTAASGAATIGGSTGIVTGVSAGTKTFTYTAPIVCGSAATLTVTVNALPAVGSIYPSTPGVQIGSSVSLYNPTATGTATWSSVNGTGSVTITSSGGVVTGVTQGTATISYSTTSAAGCGPLYTTRTIYINGLTPTISSISPLSGIPGSTVVINGTNFDPASSIVYFGATKATINAGSSTTLSLSVVVPAGALYGPVSVTSTNNYTAYSPAPFTPIYNNSGFVSNTLNFNSALILTSGATPYSGAMGDLNNDGQPDLVVNNTATVAGSGSPSISIFKNVMTGIGVISGSSFSLTSTITTSILSYTPNNVKLADIDGDGKLDIIVPLPDAAYLLVYRNTTSGVGANPTFATPVSISAAGYTSVAAIRDFDGDGKPDLALSGFAVSNYIIILPNTSSVGSVSFGTAVVVPAGAAPSSVCIADFDSDGLPDVACPNSGFNSGTGTYSGSTITVAKNTSTYGSISFGTSVSLTVGSGPLDVAAGDINNDGKSDLLVTNSNSGNISIFINSGATGTITASSFASAVNFTSGSGSGSTPTGIAVADLNGDGKLDVVVSNNADNTVSIFRNLASGSTVTLSLASPQNIATGNKPVTVTIGDLDADGYPDIVTGNRGGATAAATNTITILKNYPKPPIGTSSGTATICPGSSTTFSNTVSGGGWALSNTTNATITSTGVVTGVVSGTDTVIYYTAFGGDSSFVYTPITISPAAPSVSASALPSTLCTGTTLILSGSVSGTSVYSWSGPNGFSSTIMNPTALITSTLSAGVYSLTASNSCGTITATTSAIAVNVAPSLSITGSNVIPLGSSTSLTISGNNGDVVYYSWTGGASSTTTIGSGGTTSFTVTPTTTTVYSLDSAISLAGCFAVISGESATVTVDMGCTAPPTSVTSNASASGICLGNSVTLTGSAVNAISYQWSGPNGYTSTDLSPASFTVSTASAGIYTLSATNACGTSTSTTTFTVLNIPSGVSANLSNTTVCSGQLLTLTGTATGATSYSWAYPNGSSSTNLNPAAITTTISSAGIYTLTATNSCGSVSTSTASLSIINAVTSVSASLSSSSVCNGNNLTLTGAASNATSYAWAGPNSFTSTDAIPASFAVSTASAGIYTFTATNFCGNVTATTSLLSIITTPSVVTASPSATSICTGLTLSLNGTATGATSYSWSGPNSFTSTDLNPAAFPVNTASAGSYTLAATNSCGTVSATTSPISILNIPTAVIATLSSSTICNGGTLTLTGSATNALIYSWSGPNGYSSSDLNPASFVVNTVSAGVYSLTATNTCGSATASSASLSVLLAPSAVSAAASSYTVCAGSTLTLTGVASGASTYSWSGPNSFSSTLLNPGSFTVNTASAGIYSFTATNSCGSASATTTAITVNTLPTASVSGTATIVSGSTTTLLFTGTANATVYYWNGSATTTTTLNGAGSSTVTVTPTVTTTYTLTSATSVAGCSQSISGAATITVTPASWINLSNVAPTYTQNFNSLPNTGTTFTWTDNGTIQGWYAAATGTASYRVDNGSSTSGGVFSYGTTSATDRALGSLGSGTPATQYYGARFKNNGTSNIVGLTVSYTGEQWRNGGPSPAAAQSNTVDYQVAATSITAGTWTNAPALTFTSPVFST</sequence>
<dbReference type="Gene3D" id="2.60.40.10">
    <property type="entry name" value="Immunoglobulins"/>
    <property type="match status" value="8"/>
</dbReference>
<dbReference type="PANTHER" id="PTHR44103:SF1">
    <property type="entry name" value="PROPROTEIN CONVERTASE P"/>
    <property type="match status" value="1"/>
</dbReference>
<evidence type="ECO:0000313" key="2">
    <source>
        <dbReference type="EMBL" id="PQJ08783.1"/>
    </source>
</evidence>
<protein>
    <recommendedName>
        <fullName evidence="4">Ig-like domain-containing protein</fullName>
    </recommendedName>
</protein>
<dbReference type="InterPro" id="IPR035986">
    <property type="entry name" value="PKD_dom_sf"/>
</dbReference>
<evidence type="ECO:0008006" key="4">
    <source>
        <dbReference type="Google" id="ProtNLM"/>
    </source>
</evidence>
<gene>
    <name evidence="2" type="ORF">CJD36_022560</name>
</gene>
<dbReference type="PANTHER" id="PTHR44103">
    <property type="entry name" value="PROPROTEIN CONVERTASE P"/>
    <property type="match status" value="1"/>
</dbReference>
<keyword evidence="3" id="KW-1185">Reference proteome</keyword>
<dbReference type="SUPFAM" id="SSF49299">
    <property type="entry name" value="PKD domain"/>
    <property type="match status" value="1"/>
</dbReference>
<comment type="caution">
    <text evidence="2">The sequence shown here is derived from an EMBL/GenBank/DDBJ whole genome shotgun (WGS) entry which is preliminary data.</text>
</comment>
<dbReference type="Pfam" id="PF01839">
    <property type="entry name" value="FG-GAP"/>
    <property type="match status" value="1"/>
</dbReference>
<evidence type="ECO:0000313" key="3">
    <source>
        <dbReference type="Proteomes" id="UP000239872"/>
    </source>
</evidence>
<organism evidence="2 3">
    <name type="scientific">Flavipsychrobacter stenotrophus</name>
    <dbReference type="NCBI Taxonomy" id="2077091"/>
    <lineage>
        <taxon>Bacteria</taxon>
        <taxon>Pseudomonadati</taxon>
        <taxon>Bacteroidota</taxon>
        <taxon>Chitinophagia</taxon>
        <taxon>Chitinophagales</taxon>
        <taxon>Chitinophagaceae</taxon>
        <taxon>Flavipsychrobacter</taxon>
    </lineage>
</organism>
<dbReference type="InterPro" id="IPR014756">
    <property type="entry name" value="Ig_E-set"/>
</dbReference>
<evidence type="ECO:0000256" key="1">
    <source>
        <dbReference type="ARBA" id="ARBA00022729"/>
    </source>
</evidence>
<dbReference type="SUPFAM" id="SSF69318">
    <property type="entry name" value="Integrin alpha N-terminal domain"/>
    <property type="match status" value="1"/>
</dbReference>
<keyword evidence="1" id="KW-0732">Signal</keyword>
<dbReference type="EMBL" id="PPSL01000013">
    <property type="protein sequence ID" value="PQJ08783.1"/>
    <property type="molecule type" value="Genomic_DNA"/>
</dbReference>
<name>A0A2S7SPF9_9BACT</name>
<accession>A0A2S7SPF9</accession>
<dbReference type="Gene3D" id="2.130.10.130">
    <property type="entry name" value="Integrin alpha, N-terminal"/>
    <property type="match status" value="2"/>
</dbReference>
<dbReference type="CDD" id="cd00102">
    <property type="entry name" value="IPT"/>
    <property type="match status" value="1"/>
</dbReference>
<dbReference type="InterPro" id="IPR013783">
    <property type="entry name" value="Ig-like_fold"/>
</dbReference>
<dbReference type="InterPro" id="IPR028994">
    <property type="entry name" value="Integrin_alpha_N"/>
</dbReference>
<proteinExistence type="predicted"/>
<dbReference type="SUPFAM" id="SSF81296">
    <property type="entry name" value="E set domains"/>
    <property type="match status" value="1"/>
</dbReference>
<feature type="non-terminal residue" evidence="2">
    <location>
        <position position="1935"/>
    </location>
</feature>
<dbReference type="Proteomes" id="UP000239872">
    <property type="component" value="Unassembled WGS sequence"/>
</dbReference>
<dbReference type="Pfam" id="PF13517">
    <property type="entry name" value="FG-GAP_3"/>
    <property type="match status" value="2"/>
</dbReference>